<dbReference type="PRINTS" id="PR00114">
    <property type="entry name" value="STPHPHTASE"/>
</dbReference>
<reference evidence="6 7" key="1">
    <citation type="submission" date="2013-11" db="EMBL/GenBank/DDBJ databases">
        <title>Genome sequencing of Stegodyphus mimosarum.</title>
        <authorList>
            <person name="Bechsgaard J."/>
        </authorList>
    </citation>
    <scope>NUCLEOTIDE SEQUENCE [LARGE SCALE GENOMIC DNA]</scope>
</reference>
<evidence type="ECO:0000256" key="1">
    <source>
        <dbReference type="ARBA" id="ARBA00001936"/>
    </source>
</evidence>
<dbReference type="InterPro" id="IPR029052">
    <property type="entry name" value="Metallo-depent_PP-like"/>
</dbReference>
<sequence length="63" mass="7360">RDSPYVFNGDFVDRGSQSVEVLILLLACFIVWPDAVFLNRGNHEDFSMNIRYGFLKEVMVKYK</sequence>
<evidence type="ECO:0000259" key="5">
    <source>
        <dbReference type="PROSITE" id="PS00125"/>
    </source>
</evidence>
<keyword evidence="4" id="KW-0812">Transmembrane</keyword>
<dbReference type="EMBL" id="KK121738">
    <property type="protein sequence ID" value="KFM81118.1"/>
    <property type="molecule type" value="Genomic_DNA"/>
</dbReference>
<evidence type="ECO:0000256" key="3">
    <source>
        <dbReference type="ARBA" id="ARBA00023211"/>
    </source>
</evidence>
<dbReference type="AlphaFoldDB" id="A0A087UUS9"/>
<dbReference type="PROSITE" id="PS00125">
    <property type="entry name" value="SER_THR_PHOSPHATASE"/>
    <property type="match status" value="1"/>
</dbReference>
<feature type="non-terminal residue" evidence="6">
    <location>
        <position position="1"/>
    </location>
</feature>
<dbReference type="PANTHER" id="PTHR45668">
    <property type="entry name" value="SERINE/THREONINE-PROTEIN PHOSPHATASE 5-RELATED"/>
    <property type="match status" value="1"/>
</dbReference>
<protein>
    <submittedName>
        <fullName evidence="6">Serine/threonine-protein phosphatase with EF-hands 1</fullName>
    </submittedName>
</protein>
<dbReference type="GO" id="GO:0016787">
    <property type="term" value="F:hydrolase activity"/>
    <property type="evidence" value="ECO:0007669"/>
    <property type="project" value="InterPro"/>
</dbReference>
<keyword evidence="2" id="KW-0479">Metal-binding</keyword>
<dbReference type="STRING" id="407821.A0A087UUS9"/>
<name>A0A087UUS9_STEMI</name>
<feature type="domain" description="Serine/threonine specific protein phosphatases" evidence="5">
    <location>
        <begin position="39"/>
        <end position="44"/>
    </location>
</feature>
<evidence type="ECO:0000313" key="6">
    <source>
        <dbReference type="EMBL" id="KFM81118.1"/>
    </source>
</evidence>
<evidence type="ECO:0000313" key="7">
    <source>
        <dbReference type="Proteomes" id="UP000054359"/>
    </source>
</evidence>
<keyword evidence="4" id="KW-0472">Membrane</keyword>
<dbReference type="GO" id="GO:0046872">
    <property type="term" value="F:metal ion binding"/>
    <property type="evidence" value="ECO:0007669"/>
    <property type="project" value="UniProtKB-KW"/>
</dbReference>
<dbReference type="InterPro" id="IPR004843">
    <property type="entry name" value="Calcineurin-like_PHP"/>
</dbReference>
<keyword evidence="7" id="KW-1185">Reference proteome</keyword>
<keyword evidence="4" id="KW-1133">Transmembrane helix</keyword>
<dbReference type="Pfam" id="PF00149">
    <property type="entry name" value="Metallophos"/>
    <property type="match status" value="1"/>
</dbReference>
<comment type="cofactor">
    <cofactor evidence="1">
        <name>Mn(2+)</name>
        <dbReference type="ChEBI" id="CHEBI:29035"/>
    </cofactor>
</comment>
<gene>
    <name evidence="6" type="ORF">X975_20686</name>
</gene>
<proteinExistence type="predicted"/>
<evidence type="ECO:0000256" key="2">
    <source>
        <dbReference type="ARBA" id="ARBA00022723"/>
    </source>
</evidence>
<dbReference type="InterPro" id="IPR006186">
    <property type="entry name" value="Ser/Thr-sp_prot-phosphatase"/>
</dbReference>
<dbReference type="OMA" id="ACNHEER"/>
<dbReference type="Proteomes" id="UP000054359">
    <property type="component" value="Unassembled WGS sequence"/>
</dbReference>
<organism evidence="6 7">
    <name type="scientific">Stegodyphus mimosarum</name>
    <name type="common">African social velvet spider</name>
    <dbReference type="NCBI Taxonomy" id="407821"/>
    <lineage>
        <taxon>Eukaryota</taxon>
        <taxon>Metazoa</taxon>
        <taxon>Ecdysozoa</taxon>
        <taxon>Arthropoda</taxon>
        <taxon>Chelicerata</taxon>
        <taxon>Arachnida</taxon>
        <taxon>Araneae</taxon>
        <taxon>Araneomorphae</taxon>
        <taxon>Entelegynae</taxon>
        <taxon>Eresoidea</taxon>
        <taxon>Eresidae</taxon>
        <taxon>Stegodyphus</taxon>
    </lineage>
</organism>
<dbReference type="Gene3D" id="3.60.21.10">
    <property type="match status" value="1"/>
</dbReference>
<feature type="non-terminal residue" evidence="6">
    <location>
        <position position="63"/>
    </location>
</feature>
<dbReference type="InterPro" id="IPR051134">
    <property type="entry name" value="PPP_phosphatase"/>
</dbReference>
<keyword evidence="3" id="KW-0464">Manganese</keyword>
<feature type="transmembrane region" description="Helical" evidence="4">
    <location>
        <begin position="20"/>
        <end position="38"/>
    </location>
</feature>
<dbReference type="OrthoDB" id="442428at2759"/>
<accession>A0A087UUS9</accession>
<dbReference type="SUPFAM" id="SSF56300">
    <property type="entry name" value="Metallo-dependent phosphatases"/>
    <property type="match status" value="1"/>
</dbReference>
<dbReference type="PANTHER" id="PTHR45668:SF3">
    <property type="entry name" value="SERINE_THREONINE-PROTEIN PHOSPHATASE RDGC"/>
    <property type="match status" value="1"/>
</dbReference>
<evidence type="ECO:0000256" key="4">
    <source>
        <dbReference type="SAM" id="Phobius"/>
    </source>
</evidence>